<proteinExistence type="predicted"/>
<sequence length="90" mass="9929">MVTVEFNEAIGSFIDVRCVRVNLKRDVEGAKVPLSAINNEEDGSKGIYLIEGSAKQYVKVDILVADSDYAIIQSKDSGVQILPQQKFTRP</sequence>
<gene>
    <name evidence="1" type="ORF">SDC9_184299</name>
</gene>
<protein>
    <submittedName>
        <fullName evidence="1">Uncharacterized protein</fullName>
    </submittedName>
</protein>
<comment type="caution">
    <text evidence="1">The sequence shown here is derived from an EMBL/GenBank/DDBJ whole genome shotgun (WGS) entry which is preliminary data.</text>
</comment>
<dbReference type="AlphaFoldDB" id="A0A645HCN0"/>
<organism evidence="1">
    <name type="scientific">bioreactor metagenome</name>
    <dbReference type="NCBI Taxonomy" id="1076179"/>
    <lineage>
        <taxon>unclassified sequences</taxon>
        <taxon>metagenomes</taxon>
        <taxon>ecological metagenomes</taxon>
    </lineage>
</organism>
<reference evidence="1" key="1">
    <citation type="submission" date="2019-08" db="EMBL/GenBank/DDBJ databases">
        <authorList>
            <person name="Kucharzyk K."/>
            <person name="Murdoch R.W."/>
            <person name="Higgins S."/>
            <person name="Loffler F."/>
        </authorList>
    </citation>
    <scope>NUCLEOTIDE SEQUENCE</scope>
</reference>
<dbReference type="EMBL" id="VSSQ01091132">
    <property type="protein sequence ID" value="MPN36788.1"/>
    <property type="molecule type" value="Genomic_DNA"/>
</dbReference>
<accession>A0A645HCN0</accession>
<evidence type="ECO:0000313" key="1">
    <source>
        <dbReference type="EMBL" id="MPN36788.1"/>
    </source>
</evidence>
<name>A0A645HCN0_9ZZZZ</name>